<feature type="region of interest" description="Disordered" evidence="1">
    <location>
        <begin position="30"/>
        <end position="57"/>
    </location>
</feature>
<gene>
    <name evidence="2" type="ORF">LCGC14_1414370</name>
</gene>
<comment type="caution">
    <text evidence="2">The sequence shown here is derived from an EMBL/GenBank/DDBJ whole genome shotgun (WGS) entry which is preliminary data.</text>
</comment>
<reference evidence="2" key="1">
    <citation type="journal article" date="2015" name="Nature">
        <title>Complex archaea that bridge the gap between prokaryotes and eukaryotes.</title>
        <authorList>
            <person name="Spang A."/>
            <person name="Saw J.H."/>
            <person name="Jorgensen S.L."/>
            <person name="Zaremba-Niedzwiedzka K."/>
            <person name="Martijn J."/>
            <person name="Lind A.E."/>
            <person name="van Eijk R."/>
            <person name="Schleper C."/>
            <person name="Guy L."/>
            <person name="Ettema T.J."/>
        </authorList>
    </citation>
    <scope>NUCLEOTIDE SEQUENCE</scope>
</reference>
<sequence>MPDRREKLIIGFALRFLFDNLDPEVEEALDDTLNDKEQPSLVGDSELEEMAKEYEES</sequence>
<organism evidence="2">
    <name type="scientific">marine sediment metagenome</name>
    <dbReference type="NCBI Taxonomy" id="412755"/>
    <lineage>
        <taxon>unclassified sequences</taxon>
        <taxon>metagenomes</taxon>
        <taxon>ecological metagenomes</taxon>
    </lineage>
</organism>
<dbReference type="EMBL" id="LAZR01009368">
    <property type="protein sequence ID" value="KKM73048.1"/>
    <property type="molecule type" value="Genomic_DNA"/>
</dbReference>
<accession>A0A0F9JTL9</accession>
<evidence type="ECO:0000313" key="2">
    <source>
        <dbReference type="EMBL" id="KKM73048.1"/>
    </source>
</evidence>
<evidence type="ECO:0000256" key="1">
    <source>
        <dbReference type="SAM" id="MobiDB-lite"/>
    </source>
</evidence>
<proteinExistence type="predicted"/>
<dbReference type="AlphaFoldDB" id="A0A0F9JTL9"/>
<name>A0A0F9JTL9_9ZZZZ</name>
<protein>
    <submittedName>
        <fullName evidence="2">Uncharacterized protein</fullName>
    </submittedName>
</protein>